<dbReference type="Gene3D" id="3.40.47.10">
    <property type="match status" value="1"/>
</dbReference>
<protein>
    <submittedName>
        <fullName evidence="3">Beta-ketoacyl synthase, N-terminal domain</fullName>
    </submittedName>
</protein>
<dbReference type="PANTHER" id="PTHR45681">
    <property type="entry name" value="POLYKETIDE SYNTHASE 44-RELATED"/>
    <property type="match status" value="1"/>
</dbReference>
<dbReference type="InterPro" id="IPR014030">
    <property type="entry name" value="Ketoacyl_synth_N"/>
</dbReference>
<dbReference type="PANTHER" id="PTHR45681:SF6">
    <property type="entry name" value="POLYKETIDE SYNTHASE 37"/>
    <property type="match status" value="1"/>
</dbReference>
<proteinExistence type="predicted"/>
<dbReference type="Proteomes" id="UP000186666">
    <property type="component" value="Unassembled WGS sequence"/>
</dbReference>
<dbReference type="SUPFAM" id="SSF53901">
    <property type="entry name" value="Thiolase-like"/>
    <property type="match status" value="2"/>
</dbReference>
<accession>A0ABY1K339</accession>
<evidence type="ECO:0000313" key="3">
    <source>
        <dbReference type="EMBL" id="SIR18890.1"/>
    </source>
</evidence>
<reference evidence="3 4" key="1">
    <citation type="submission" date="2017-01" db="EMBL/GenBank/DDBJ databases">
        <authorList>
            <person name="Varghese N."/>
            <person name="Submissions S."/>
        </authorList>
    </citation>
    <scope>NUCLEOTIDE SEQUENCE [LARGE SCALE GENOMIC DNA]</scope>
    <source>
        <strain evidence="3 4">ATCC 23464</strain>
    </source>
</reference>
<dbReference type="RefSeq" id="WP_068579492.1">
    <property type="nucleotide sequence ID" value="NZ_FTNK01000008.1"/>
</dbReference>
<gene>
    <name evidence="3" type="ORF">SAMN05421578_108117</name>
</gene>
<dbReference type="EMBL" id="FTNK01000008">
    <property type="protein sequence ID" value="SIR18890.1"/>
    <property type="molecule type" value="Genomic_DNA"/>
</dbReference>
<keyword evidence="4" id="KW-1185">Reference proteome</keyword>
<name>A0ABY1K339_9BACL</name>
<keyword evidence="1" id="KW-0808">Transferase</keyword>
<feature type="domain" description="Beta-ketoacyl synthase-like N-terminal" evidence="2">
    <location>
        <begin position="159"/>
        <end position="238"/>
    </location>
</feature>
<dbReference type="InterPro" id="IPR016039">
    <property type="entry name" value="Thiolase-like"/>
</dbReference>
<dbReference type="InterPro" id="IPR050444">
    <property type="entry name" value="Polyketide_Synthase"/>
</dbReference>
<comment type="caution">
    <text evidence="3">The sequence shown here is derived from an EMBL/GenBank/DDBJ whole genome shotgun (WGS) entry which is preliminary data.</text>
</comment>
<organism evidence="3 4">
    <name type="scientific">Paenibacillus macquariensis</name>
    <dbReference type="NCBI Taxonomy" id="948756"/>
    <lineage>
        <taxon>Bacteria</taxon>
        <taxon>Bacillati</taxon>
        <taxon>Bacillota</taxon>
        <taxon>Bacilli</taxon>
        <taxon>Bacillales</taxon>
        <taxon>Paenibacillaceae</taxon>
        <taxon>Paenibacillus</taxon>
    </lineage>
</organism>
<sequence length="411" mass="45545">MNSRRVVIVDYIYDYPNKDDRNIGEIKKHKDQIWDHRIAELEHNYTQKLEGASSFDGLFYSSIEQQFKLDAIPNEVSKFLLSSERITLSLFQDLIDRGSQGAKTDILLSVGTAQTDILSKCALMSQEGPDLANAIDLIDPLGYIKLLNSNNPMAVESITEASTSGMGALYNAYLKIKKGEFDVAISGGASGVTFPIPYELSHFGIGSERSIQPFEAEAAGHYFSEGGAAFLLKERQQAIADGDSILAEIRDISSGTMGNIVVNRNAVKKLIFKSFQNANISEDSNIFLELYGRGNEIDDTAEISCLKNVKKKYPNTKGGFLKEDVHYIVGYYGMIGFCRLLDSKKSHTPLEGSVIHQPNKFIGTIDNDLWATNVNDYDVVSILSYSMHGNCYNMLLDLDYEQVLDEVGDGS</sequence>
<evidence type="ECO:0000256" key="1">
    <source>
        <dbReference type="ARBA" id="ARBA00022679"/>
    </source>
</evidence>
<evidence type="ECO:0000259" key="2">
    <source>
        <dbReference type="Pfam" id="PF00109"/>
    </source>
</evidence>
<evidence type="ECO:0000313" key="4">
    <source>
        <dbReference type="Proteomes" id="UP000186666"/>
    </source>
</evidence>
<dbReference type="Pfam" id="PF00109">
    <property type="entry name" value="ketoacyl-synt"/>
    <property type="match status" value="1"/>
</dbReference>